<protein>
    <submittedName>
        <fullName evidence="1">Uncharacterized protein</fullName>
    </submittedName>
</protein>
<evidence type="ECO:0000313" key="1">
    <source>
        <dbReference type="EMBL" id="WZN57930.1"/>
    </source>
</evidence>
<organism evidence="1 2">
    <name type="scientific">Sphingobacterium thalpophilum</name>
    <dbReference type="NCBI Taxonomy" id="259"/>
    <lineage>
        <taxon>Bacteria</taxon>
        <taxon>Pseudomonadati</taxon>
        <taxon>Bacteroidota</taxon>
        <taxon>Sphingobacteriia</taxon>
        <taxon>Sphingobacteriales</taxon>
        <taxon>Sphingobacteriaceae</taxon>
        <taxon>Sphingobacterium</taxon>
    </lineage>
</organism>
<gene>
    <name evidence="1" type="ORF">AACH28_10380</name>
</gene>
<dbReference type="EMBL" id="CP151087">
    <property type="protein sequence ID" value="WZN57930.1"/>
    <property type="molecule type" value="Genomic_DNA"/>
</dbReference>
<reference evidence="1" key="1">
    <citation type="submission" date="2024-04" db="EMBL/GenBank/DDBJ databases">
        <title>Complete genome sequence of Sphingobacterium thalpophiium BAA-1094.</title>
        <authorList>
            <person name="Adaikpoh B.I."/>
        </authorList>
    </citation>
    <scope>NUCLEOTIDE SEQUENCE</scope>
    <source>
        <strain evidence="1">BAA-1094</strain>
    </source>
</reference>
<sequence>MKLTIYFILCCLVACTSCSHYLDPKNSNAYQVPASIRDLQEILDDFGYMNERRTPSYAESAADDYFLLDNNYKALLPEMKLLYKWEAFDYAYPNDWSSAYLPIYSRSLTKPTI</sequence>
<keyword evidence="2" id="KW-1185">Reference proteome</keyword>
<evidence type="ECO:0000313" key="2">
    <source>
        <dbReference type="Proteomes" id="UP001485301"/>
    </source>
</evidence>
<name>A0ACD5CBU0_9SPHI</name>
<accession>A0ACD5CBU0</accession>
<proteinExistence type="predicted"/>
<dbReference type="Proteomes" id="UP001485301">
    <property type="component" value="Chromosome"/>
</dbReference>